<gene>
    <name evidence="2 5" type="primary">thiL</name>
    <name evidence="5" type="ORF">ENJ40_05045</name>
</gene>
<dbReference type="CDD" id="cd02194">
    <property type="entry name" value="ThiL"/>
    <property type="match status" value="1"/>
</dbReference>
<comment type="pathway">
    <text evidence="2">Cofactor biosynthesis; thiamine diphosphate biosynthesis; thiamine diphosphate from thiamine phosphate: step 1/1.</text>
</comment>
<keyword evidence="2 5" id="KW-0808">Transferase</keyword>
<feature type="binding site" evidence="2">
    <location>
        <position position="72"/>
    </location>
    <ligand>
        <name>Mg(2+)</name>
        <dbReference type="ChEBI" id="CHEBI:18420"/>
        <label>4</label>
    </ligand>
</feature>
<dbReference type="EC" id="2.7.4.16" evidence="2"/>
<dbReference type="InterPro" id="IPR036921">
    <property type="entry name" value="PurM-like_N_sf"/>
</dbReference>
<feature type="binding site" evidence="2">
    <location>
        <position position="102"/>
    </location>
    <ligand>
        <name>ATP</name>
        <dbReference type="ChEBI" id="CHEBI:30616"/>
    </ligand>
</feature>
<name>A0A7C3CG09_9BACT</name>
<dbReference type="NCBIfam" id="TIGR01379">
    <property type="entry name" value="thiL"/>
    <property type="match status" value="1"/>
</dbReference>
<evidence type="ECO:0000313" key="5">
    <source>
        <dbReference type="EMBL" id="HFC97807.1"/>
    </source>
</evidence>
<comment type="similarity">
    <text evidence="2">Belongs to the thiamine-monophosphate kinase family.</text>
</comment>
<feature type="binding site" evidence="2">
    <location>
        <position position="27"/>
    </location>
    <ligand>
        <name>Mg(2+)</name>
        <dbReference type="ChEBI" id="CHEBI:18420"/>
        <label>3</label>
    </ligand>
</feature>
<dbReference type="GO" id="GO:0005524">
    <property type="term" value="F:ATP binding"/>
    <property type="evidence" value="ECO:0007669"/>
    <property type="project" value="UniProtKB-UniRule"/>
</dbReference>
<evidence type="ECO:0000256" key="2">
    <source>
        <dbReference type="HAMAP-Rule" id="MF_02128"/>
    </source>
</evidence>
<dbReference type="Pfam" id="PF02769">
    <property type="entry name" value="AIRS_C"/>
    <property type="match status" value="1"/>
</dbReference>
<dbReference type="InterPro" id="IPR036676">
    <property type="entry name" value="PurM-like_C_sf"/>
</dbReference>
<protein>
    <recommendedName>
        <fullName evidence="2">Thiamine-monophosphate kinase</fullName>
        <shortName evidence="2">TMP kinase</shortName>
        <shortName evidence="2">Thiamine-phosphate kinase</shortName>
        <ecNumber evidence="2">2.7.4.16</ecNumber>
    </recommendedName>
</protein>
<feature type="binding site" evidence="2">
    <location>
        <position position="209"/>
    </location>
    <ligand>
        <name>Mg(2+)</name>
        <dbReference type="ChEBI" id="CHEBI:18420"/>
        <label>5</label>
    </ligand>
</feature>
<feature type="binding site" evidence="2">
    <location>
        <position position="143"/>
    </location>
    <ligand>
        <name>ATP</name>
        <dbReference type="ChEBI" id="CHEBI:30616"/>
    </ligand>
</feature>
<dbReference type="PIRSF" id="PIRSF005303">
    <property type="entry name" value="Thiam_monoph_kin"/>
    <property type="match status" value="1"/>
</dbReference>
<feature type="binding site" evidence="2">
    <location>
        <position position="72"/>
    </location>
    <ligand>
        <name>Mg(2+)</name>
        <dbReference type="ChEBI" id="CHEBI:18420"/>
        <label>2</label>
    </ligand>
</feature>
<feature type="binding site" evidence="2">
    <location>
        <position position="72"/>
    </location>
    <ligand>
        <name>Mg(2+)</name>
        <dbReference type="ChEBI" id="CHEBI:18420"/>
        <label>3</label>
    </ligand>
</feature>
<evidence type="ECO:0000259" key="4">
    <source>
        <dbReference type="Pfam" id="PF02769"/>
    </source>
</evidence>
<feature type="binding site" evidence="2">
    <location>
        <begin position="119"/>
        <end position="120"/>
    </location>
    <ligand>
        <name>ATP</name>
        <dbReference type="ChEBI" id="CHEBI:30616"/>
    </ligand>
</feature>
<feature type="binding site" evidence="2">
    <location>
        <position position="247"/>
    </location>
    <ligand>
        <name>substrate</name>
    </ligand>
</feature>
<keyword evidence="2 5" id="KW-0418">Kinase</keyword>
<dbReference type="InterPro" id="IPR016188">
    <property type="entry name" value="PurM-like_N"/>
</dbReference>
<dbReference type="SUPFAM" id="SSF56042">
    <property type="entry name" value="PurM C-terminal domain-like"/>
    <property type="match status" value="1"/>
</dbReference>
<dbReference type="Pfam" id="PF00586">
    <property type="entry name" value="AIRS"/>
    <property type="match status" value="1"/>
</dbReference>
<feature type="domain" description="PurM-like C-terminal" evidence="4">
    <location>
        <begin position="147"/>
        <end position="281"/>
    </location>
</feature>
<feature type="binding site" evidence="2">
    <location>
        <position position="206"/>
    </location>
    <ligand>
        <name>Mg(2+)</name>
        <dbReference type="ChEBI" id="CHEBI:18420"/>
        <label>3</label>
    </ligand>
</feature>
<comment type="caution">
    <text evidence="5">The sequence shown here is derived from an EMBL/GenBank/DDBJ whole genome shotgun (WGS) entry which is preliminary data.</text>
</comment>
<comment type="function">
    <text evidence="2">Catalyzes the ATP-dependent phosphorylation of thiamine-monophosphate (TMP) to form thiamine-pyrophosphate (TPP), the active form of vitamin B1.</text>
</comment>
<dbReference type="PANTHER" id="PTHR30270:SF0">
    <property type="entry name" value="THIAMINE-MONOPHOSPHATE KINASE"/>
    <property type="match status" value="1"/>
</dbReference>
<keyword evidence="2" id="KW-0479">Metal-binding</keyword>
<dbReference type="UniPathway" id="UPA00060">
    <property type="reaction ID" value="UER00142"/>
</dbReference>
<reference evidence="5" key="1">
    <citation type="journal article" date="2020" name="mSystems">
        <title>Genome- and Community-Level Interaction Insights into Carbon Utilization and Element Cycling Functions of Hydrothermarchaeota in Hydrothermal Sediment.</title>
        <authorList>
            <person name="Zhou Z."/>
            <person name="Liu Y."/>
            <person name="Xu W."/>
            <person name="Pan J."/>
            <person name="Luo Z.H."/>
            <person name="Li M."/>
        </authorList>
    </citation>
    <scope>NUCLEOTIDE SEQUENCE [LARGE SCALE GENOMIC DNA]</scope>
    <source>
        <strain evidence="5">HyVt-483</strain>
    </source>
</reference>
<dbReference type="SUPFAM" id="SSF55326">
    <property type="entry name" value="PurM N-terminal domain-like"/>
    <property type="match status" value="1"/>
</dbReference>
<dbReference type="PANTHER" id="PTHR30270">
    <property type="entry name" value="THIAMINE-MONOPHOSPHATE KINASE"/>
    <property type="match status" value="1"/>
</dbReference>
<accession>A0A7C3CG09</accession>
<keyword evidence="2" id="KW-0547">Nucleotide-binding</keyword>
<proteinExistence type="inferred from homology"/>
<dbReference type="AlphaFoldDB" id="A0A7C3CG09"/>
<feature type="binding site" evidence="2">
    <location>
        <position position="43"/>
    </location>
    <ligand>
        <name>Mg(2+)</name>
        <dbReference type="ChEBI" id="CHEBI:18420"/>
        <label>2</label>
    </ligand>
</feature>
<comment type="miscellaneous">
    <text evidence="2">Reaction mechanism of ThiL seems to utilize a direct, inline transfer of the gamma-phosphate of ATP to TMP rather than a phosphorylated enzyme intermediate.</text>
</comment>
<dbReference type="InterPro" id="IPR006283">
    <property type="entry name" value="ThiL-like"/>
</dbReference>
<dbReference type="InterPro" id="IPR010918">
    <property type="entry name" value="PurM-like_C_dom"/>
</dbReference>
<dbReference type="EMBL" id="DRMH01000066">
    <property type="protein sequence ID" value="HFC97807.1"/>
    <property type="molecule type" value="Genomic_DNA"/>
</dbReference>
<dbReference type="Gene3D" id="3.90.650.10">
    <property type="entry name" value="PurM-like C-terminal domain"/>
    <property type="match status" value="1"/>
</dbReference>
<evidence type="ECO:0000256" key="1">
    <source>
        <dbReference type="ARBA" id="ARBA00022977"/>
    </source>
</evidence>
<feature type="binding site" evidence="2">
    <location>
        <position position="27"/>
    </location>
    <ligand>
        <name>Mg(2+)</name>
        <dbReference type="ChEBI" id="CHEBI:18420"/>
        <label>4</label>
    </ligand>
</feature>
<keyword evidence="2" id="KW-0067">ATP-binding</keyword>
<dbReference type="Gene3D" id="3.30.1330.10">
    <property type="entry name" value="PurM-like, N-terminal domain"/>
    <property type="match status" value="1"/>
</dbReference>
<evidence type="ECO:0000259" key="3">
    <source>
        <dbReference type="Pfam" id="PF00586"/>
    </source>
</evidence>
<feature type="binding site" evidence="2">
    <location>
        <position position="208"/>
    </location>
    <ligand>
        <name>ATP</name>
        <dbReference type="ChEBI" id="CHEBI:30616"/>
    </ligand>
</feature>
<dbReference type="GO" id="GO:0000287">
    <property type="term" value="F:magnesium ion binding"/>
    <property type="evidence" value="ECO:0007669"/>
    <property type="project" value="UniProtKB-UniRule"/>
</dbReference>
<feature type="binding site" evidence="2">
    <location>
        <position position="50"/>
    </location>
    <ligand>
        <name>substrate</name>
    </ligand>
</feature>
<dbReference type="HAMAP" id="MF_02128">
    <property type="entry name" value="TMP_kinase"/>
    <property type="match status" value="1"/>
</dbReference>
<comment type="caution">
    <text evidence="2">Lacks conserved residue(s) required for the propagation of feature annotation.</text>
</comment>
<keyword evidence="2" id="KW-0460">Magnesium</keyword>
<feature type="binding site" evidence="2">
    <location>
        <position position="120"/>
    </location>
    <ligand>
        <name>Mg(2+)</name>
        <dbReference type="ChEBI" id="CHEBI:18420"/>
        <label>1</label>
    </ligand>
</feature>
<dbReference type="GO" id="GO:0009030">
    <property type="term" value="F:thiamine-phosphate kinase activity"/>
    <property type="evidence" value="ECO:0007669"/>
    <property type="project" value="UniProtKB-UniRule"/>
</dbReference>
<sequence length="303" mass="33322">MTEERFLELVSRYLRQAPPAVRTAEEDCAVLEGGRVYRLFTADALVEGVHFRSRYFPARALGWKLAAVNLSDLAAMGGRPEGALLILGLPRPPEPPWIEDFYGGLIQALSTYGADLYGGDTVRSPVLWAGLFLFGEASRPVFRRGGRAGDLIFVSRPLGGAAAALRYLESGHDPPEPLRRCLLFPEPEIELGRLLAEEGLATAMMDLSDGLLLDLYRLCRASRVGAALEEIPIAEGATEKDALSGGEDYALLFTVPPEKARHLPRLIPERRLYRIGHLLPETGTLLYRGKPISPRGFDHFEST</sequence>
<dbReference type="GO" id="GO:0009229">
    <property type="term" value="P:thiamine diphosphate biosynthetic process"/>
    <property type="evidence" value="ECO:0007669"/>
    <property type="project" value="UniProtKB-UniRule"/>
</dbReference>
<feature type="binding site" evidence="2">
    <location>
        <position position="41"/>
    </location>
    <ligand>
        <name>Mg(2+)</name>
        <dbReference type="ChEBI" id="CHEBI:18420"/>
        <label>4</label>
    </ligand>
</feature>
<comment type="catalytic activity">
    <reaction evidence="2">
        <text>thiamine phosphate + ATP = thiamine diphosphate + ADP</text>
        <dbReference type="Rhea" id="RHEA:15913"/>
        <dbReference type="ChEBI" id="CHEBI:30616"/>
        <dbReference type="ChEBI" id="CHEBI:37575"/>
        <dbReference type="ChEBI" id="CHEBI:58937"/>
        <dbReference type="ChEBI" id="CHEBI:456216"/>
        <dbReference type="EC" id="2.7.4.16"/>
    </reaction>
</comment>
<feature type="binding site" evidence="2">
    <location>
        <position position="43"/>
    </location>
    <ligand>
        <name>Mg(2+)</name>
        <dbReference type="ChEBI" id="CHEBI:18420"/>
        <label>1</label>
    </ligand>
</feature>
<organism evidence="5">
    <name type="scientific">Thermosulfurimonas dismutans</name>
    <dbReference type="NCBI Taxonomy" id="999894"/>
    <lineage>
        <taxon>Bacteria</taxon>
        <taxon>Pseudomonadati</taxon>
        <taxon>Thermodesulfobacteriota</taxon>
        <taxon>Thermodesulfobacteria</taxon>
        <taxon>Thermodesulfobacteriales</taxon>
        <taxon>Thermodesulfobacteriaceae</taxon>
        <taxon>Thermosulfurimonas</taxon>
    </lineage>
</organism>
<feature type="domain" description="PurM-like N-terminal" evidence="3">
    <location>
        <begin position="26"/>
        <end position="124"/>
    </location>
</feature>
<feature type="binding site" evidence="2">
    <location>
        <position position="297"/>
    </location>
    <ligand>
        <name>substrate</name>
    </ligand>
</feature>
<dbReference type="GO" id="GO:0009228">
    <property type="term" value="P:thiamine biosynthetic process"/>
    <property type="evidence" value="ECO:0007669"/>
    <property type="project" value="UniProtKB-KW"/>
</dbReference>
<dbReference type="Proteomes" id="UP000886043">
    <property type="component" value="Unassembled WGS sequence"/>
</dbReference>
<keyword evidence="1 2" id="KW-0784">Thiamine biosynthesis</keyword>